<dbReference type="GO" id="GO:0016747">
    <property type="term" value="F:acyltransferase activity, transferring groups other than amino-acyl groups"/>
    <property type="evidence" value="ECO:0007669"/>
    <property type="project" value="InterPro"/>
</dbReference>
<dbReference type="PANTHER" id="PTHR43792:SF1">
    <property type="entry name" value="N-ACETYLTRANSFERASE DOMAIN-CONTAINING PROTEIN"/>
    <property type="match status" value="1"/>
</dbReference>
<feature type="domain" description="N-acetyltransferase" evidence="1">
    <location>
        <begin position="11"/>
        <end position="108"/>
    </location>
</feature>
<gene>
    <name evidence="2" type="ORF">ETAA8_40370</name>
</gene>
<dbReference type="EMBL" id="CP036274">
    <property type="protein sequence ID" value="QDU28931.1"/>
    <property type="molecule type" value="Genomic_DNA"/>
</dbReference>
<dbReference type="SUPFAM" id="SSF55729">
    <property type="entry name" value="Acyl-CoA N-acyltransferases (Nat)"/>
    <property type="match status" value="1"/>
</dbReference>
<sequence>MNATFELLSPRLRLRRLQRDDAAAIFQYRSLPEVARFQSRESFTADDAATLIAAQEGIAPNTPGTWLQLLLTLKDQKTVVGDCGIHFLPGDDRQVELGITLSPEYQGRVPRPRTSG</sequence>
<dbReference type="InterPro" id="IPR051531">
    <property type="entry name" value="N-acetyltransferase"/>
</dbReference>
<dbReference type="Pfam" id="PF13302">
    <property type="entry name" value="Acetyltransf_3"/>
    <property type="match status" value="1"/>
</dbReference>
<evidence type="ECO:0000313" key="2">
    <source>
        <dbReference type="EMBL" id="QDU28931.1"/>
    </source>
</evidence>
<dbReference type="KEGG" id="aagg:ETAA8_40370"/>
<dbReference type="InterPro" id="IPR000182">
    <property type="entry name" value="GNAT_dom"/>
</dbReference>
<reference evidence="2 3" key="1">
    <citation type="submission" date="2019-02" db="EMBL/GenBank/DDBJ databases">
        <title>Deep-cultivation of Planctomycetes and their phenomic and genomic characterization uncovers novel biology.</title>
        <authorList>
            <person name="Wiegand S."/>
            <person name="Jogler M."/>
            <person name="Boedeker C."/>
            <person name="Pinto D."/>
            <person name="Vollmers J."/>
            <person name="Rivas-Marin E."/>
            <person name="Kohn T."/>
            <person name="Peeters S.H."/>
            <person name="Heuer A."/>
            <person name="Rast P."/>
            <person name="Oberbeckmann S."/>
            <person name="Bunk B."/>
            <person name="Jeske O."/>
            <person name="Meyerdierks A."/>
            <person name="Storesund J.E."/>
            <person name="Kallscheuer N."/>
            <person name="Luecker S."/>
            <person name="Lage O.M."/>
            <person name="Pohl T."/>
            <person name="Merkel B.J."/>
            <person name="Hornburger P."/>
            <person name="Mueller R.-W."/>
            <person name="Bruemmer F."/>
            <person name="Labrenz M."/>
            <person name="Spormann A.M."/>
            <person name="Op den Camp H."/>
            <person name="Overmann J."/>
            <person name="Amann R."/>
            <person name="Jetten M.S.M."/>
            <person name="Mascher T."/>
            <person name="Medema M.H."/>
            <person name="Devos D.P."/>
            <person name="Kaster A.-K."/>
            <person name="Ovreas L."/>
            <person name="Rohde M."/>
            <person name="Galperin M.Y."/>
            <person name="Jogler C."/>
        </authorList>
    </citation>
    <scope>NUCLEOTIDE SEQUENCE [LARGE SCALE GENOMIC DNA]</scope>
    <source>
        <strain evidence="2 3">ETA_A8</strain>
    </source>
</reference>
<proteinExistence type="predicted"/>
<dbReference type="RefSeq" id="WP_202921097.1">
    <property type="nucleotide sequence ID" value="NZ_CP036274.1"/>
</dbReference>
<name>A0A517YFE6_9BACT</name>
<accession>A0A517YFE6</accession>
<keyword evidence="3" id="KW-1185">Reference proteome</keyword>
<evidence type="ECO:0000313" key="3">
    <source>
        <dbReference type="Proteomes" id="UP000315017"/>
    </source>
</evidence>
<dbReference type="Proteomes" id="UP000315017">
    <property type="component" value="Chromosome"/>
</dbReference>
<protein>
    <recommendedName>
        <fullName evidence="1">N-acetyltransferase domain-containing protein</fullName>
    </recommendedName>
</protein>
<dbReference type="AlphaFoldDB" id="A0A517YFE6"/>
<evidence type="ECO:0000259" key="1">
    <source>
        <dbReference type="Pfam" id="PF13302"/>
    </source>
</evidence>
<dbReference type="InterPro" id="IPR016181">
    <property type="entry name" value="Acyl_CoA_acyltransferase"/>
</dbReference>
<dbReference type="PANTHER" id="PTHR43792">
    <property type="entry name" value="GNAT FAMILY, PUTATIVE (AFU_ORTHOLOGUE AFUA_3G00765)-RELATED-RELATED"/>
    <property type="match status" value="1"/>
</dbReference>
<organism evidence="2 3">
    <name type="scientific">Anatilimnocola aggregata</name>
    <dbReference type="NCBI Taxonomy" id="2528021"/>
    <lineage>
        <taxon>Bacteria</taxon>
        <taxon>Pseudomonadati</taxon>
        <taxon>Planctomycetota</taxon>
        <taxon>Planctomycetia</taxon>
        <taxon>Pirellulales</taxon>
        <taxon>Pirellulaceae</taxon>
        <taxon>Anatilimnocola</taxon>
    </lineage>
</organism>
<dbReference type="Gene3D" id="3.40.630.30">
    <property type="match status" value="1"/>
</dbReference>